<sequence>MKRLQTAKDAKLRSACDRCHDMKNRCTRFGGIESRCDRCERLDADCVYSTRSQVGRPKTRKQEAALTARESSQSLGPTTSRLVPLDDAEVRLGTTLRDGTLQFDFDSSASSSSSSSQPAHLSQHFWEVDLSANQTTHCNEGSEWQLDSAIFMDNSPSYGDNTVASGSAHEDPVGLSPQHRNLTPNGAEGDVNGTTDTLIRLQSQLQQLLFGTLNAPKEDMPLPTGHKPYPAVDKVLGLTNQLLEIVQAQIQTNPNTEQLARNMNRITTLQIMTCYTYVVQLLSPIITTARQQNASDSNLKIQMATQCPSPSLEHMFPASRPVNGPPRLGSRYPVLHLGGFNLASQPVLNEDVVQHMVQRIMQQLHMTIQSFASVAGCGKIVDAVDANLTGGVLSPASPLTAGDANVTSEGL</sequence>
<reference evidence="1 2" key="1">
    <citation type="journal article" date="2020" name="Phytopathology">
        <title>Genome Sequence Resources of Colletotrichum truncatum, C. plurivorum, C. musicola, and C. sojae: Four Species Pathogenic to Soybean (Glycine max).</title>
        <authorList>
            <person name="Rogerio F."/>
            <person name="Boufleur T.R."/>
            <person name="Ciampi-Guillardi M."/>
            <person name="Sukno S.A."/>
            <person name="Thon M.R."/>
            <person name="Massola Junior N.S."/>
            <person name="Baroncelli R."/>
        </authorList>
    </citation>
    <scope>NUCLEOTIDE SEQUENCE [LARGE SCALE GENOMIC DNA]</scope>
    <source>
        <strain evidence="1 2">CMES1059</strain>
    </source>
</reference>
<accession>A0ACC3ZH13</accession>
<protein>
    <submittedName>
        <fullName evidence="1">Uncharacterized protein</fullName>
    </submittedName>
</protein>
<dbReference type="EMBL" id="VUJX02000001">
    <property type="protein sequence ID" value="KAL0943248.1"/>
    <property type="molecule type" value="Genomic_DNA"/>
</dbReference>
<organism evidence="1 2">
    <name type="scientific">Colletotrichum truncatum</name>
    <name type="common">Anthracnose fungus</name>
    <name type="synonym">Colletotrichum capsici</name>
    <dbReference type="NCBI Taxonomy" id="5467"/>
    <lineage>
        <taxon>Eukaryota</taxon>
        <taxon>Fungi</taxon>
        <taxon>Dikarya</taxon>
        <taxon>Ascomycota</taxon>
        <taxon>Pezizomycotina</taxon>
        <taxon>Sordariomycetes</taxon>
        <taxon>Hypocreomycetidae</taxon>
        <taxon>Glomerellales</taxon>
        <taxon>Glomerellaceae</taxon>
        <taxon>Colletotrichum</taxon>
        <taxon>Colletotrichum truncatum species complex</taxon>
    </lineage>
</organism>
<evidence type="ECO:0000313" key="2">
    <source>
        <dbReference type="Proteomes" id="UP000805649"/>
    </source>
</evidence>
<gene>
    <name evidence="1" type="ORF">CTRU02_201134</name>
</gene>
<evidence type="ECO:0000313" key="1">
    <source>
        <dbReference type="EMBL" id="KAL0943248.1"/>
    </source>
</evidence>
<keyword evidence="2" id="KW-1185">Reference proteome</keyword>
<comment type="caution">
    <text evidence="1">The sequence shown here is derived from an EMBL/GenBank/DDBJ whole genome shotgun (WGS) entry which is preliminary data.</text>
</comment>
<name>A0ACC3ZH13_COLTU</name>
<dbReference type="Proteomes" id="UP000805649">
    <property type="component" value="Unassembled WGS sequence"/>
</dbReference>
<proteinExistence type="predicted"/>